<sequence>MSSQCTKAMFDNATWSTSPPHLNAPEVLLGNLGYRDQSYTLPIAPVASPAPALFSLTGKFKASVFSVGHFLQNVMILEDQSESTQLRLIQMLPEMHHGKLSLGPLF</sequence>
<dbReference type="EMBL" id="CADEAL010000919">
    <property type="protein sequence ID" value="CAB1426813.1"/>
    <property type="molecule type" value="Genomic_DNA"/>
</dbReference>
<dbReference type="AlphaFoldDB" id="A0A9N7YIF5"/>
<dbReference type="Proteomes" id="UP001153269">
    <property type="component" value="Unassembled WGS sequence"/>
</dbReference>
<evidence type="ECO:0000313" key="1">
    <source>
        <dbReference type="EMBL" id="CAB1426813.1"/>
    </source>
</evidence>
<comment type="caution">
    <text evidence="1">The sequence shown here is derived from an EMBL/GenBank/DDBJ whole genome shotgun (WGS) entry which is preliminary data.</text>
</comment>
<organism evidence="1 2">
    <name type="scientific">Pleuronectes platessa</name>
    <name type="common">European plaice</name>
    <dbReference type="NCBI Taxonomy" id="8262"/>
    <lineage>
        <taxon>Eukaryota</taxon>
        <taxon>Metazoa</taxon>
        <taxon>Chordata</taxon>
        <taxon>Craniata</taxon>
        <taxon>Vertebrata</taxon>
        <taxon>Euteleostomi</taxon>
        <taxon>Actinopterygii</taxon>
        <taxon>Neopterygii</taxon>
        <taxon>Teleostei</taxon>
        <taxon>Neoteleostei</taxon>
        <taxon>Acanthomorphata</taxon>
        <taxon>Carangaria</taxon>
        <taxon>Pleuronectiformes</taxon>
        <taxon>Pleuronectoidei</taxon>
        <taxon>Pleuronectidae</taxon>
        <taxon>Pleuronectes</taxon>
    </lineage>
</organism>
<accession>A0A9N7YIF5</accession>
<protein>
    <submittedName>
        <fullName evidence="1">Uncharacterized protein</fullName>
    </submittedName>
</protein>
<evidence type="ECO:0000313" key="2">
    <source>
        <dbReference type="Proteomes" id="UP001153269"/>
    </source>
</evidence>
<name>A0A9N7YIF5_PLEPL</name>
<gene>
    <name evidence="1" type="ORF">PLEPLA_LOCUS14751</name>
</gene>
<keyword evidence="2" id="KW-1185">Reference proteome</keyword>
<proteinExistence type="predicted"/>
<reference evidence="1" key="1">
    <citation type="submission" date="2020-03" db="EMBL/GenBank/DDBJ databases">
        <authorList>
            <person name="Weist P."/>
        </authorList>
    </citation>
    <scope>NUCLEOTIDE SEQUENCE</scope>
</reference>